<dbReference type="InterPro" id="IPR013785">
    <property type="entry name" value="Aldolase_TIM"/>
</dbReference>
<dbReference type="AlphaFoldDB" id="A0A2U9S5N5"/>
<evidence type="ECO:0000256" key="7">
    <source>
        <dbReference type="ARBA" id="ARBA00023102"/>
    </source>
</evidence>
<comment type="catalytic activity">
    <reaction evidence="10 11">
        <text>5-[(5-phospho-1-deoxy-D-ribulos-1-ylimino)methylamino]-1-(5-phospho-beta-D-ribosyl)imidazole-4-carboxamide + L-glutamine = D-erythro-1-(imidazol-4-yl)glycerol 3-phosphate + 5-amino-1-(5-phospho-beta-D-ribosyl)imidazole-4-carboxamide + L-glutamate + H(+)</text>
        <dbReference type="Rhea" id="RHEA:24793"/>
        <dbReference type="ChEBI" id="CHEBI:15378"/>
        <dbReference type="ChEBI" id="CHEBI:29985"/>
        <dbReference type="ChEBI" id="CHEBI:58278"/>
        <dbReference type="ChEBI" id="CHEBI:58359"/>
        <dbReference type="ChEBI" id="CHEBI:58475"/>
        <dbReference type="ChEBI" id="CHEBI:58525"/>
        <dbReference type="EC" id="4.3.2.10"/>
    </reaction>
</comment>
<dbReference type="CDD" id="cd04731">
    <property type="entry name" value="HisF"/>
    <property type="match status" value="1"/>
</dbReference>
<evidence type="ECO:0000256" key="8">
    <source>
        <dbReference type="ARBA" id="ARBA00023239"/>
    </source>
</evidence>
<dbReference type="FunFam" id="3.20.20.70:FF:000006">
    <property type="entry name" value="Imidazole glycerol phosphate synthase subunit HisF"/>
    <property type="match status" value="1"/>
</dbReference>
<protein>
    <recommendedName>
        <fullName evidence="11">Imidazole glycerol phosphate synthase subunit HisF</fullName>
        <ecNumber evidence="11">4.3.2.10</ecNumber>
    </recommendedName>
    <alternativeName>
        <fullName evidence="11">IGP synthase cyclase subunit</fullName>
    </alternativeName>
    <alternativeName>
        <fullName evidence="11">IGP synthase subunit HisF</fullName>
    </alternativeName>
    <alternativeName>
        <fullName evidence="11">ImGP synthase subunit HisF</fullName>
        <shortName evidence="11">IGPS subunit HisF</shortName>
    </alternativeName>
</protein>
<sequence length="277" mass="29395">MLKMRVIPCLDVKDGRVVKGVNFVDLVDAGDPVEQARVYDREGADELTFLDITASHENRDTIFDVVRRTAEQVFMPLTVGGGVRTVDDIRKLLLAGADKVSINTAAIHRPDFVREGAEKFGAQCIVVAIDAKKVAPGRWEVFTHGGRNATGIDAVEWAKRMESLGAGEILLTSMDRDGTKSGFDLELTRTVADSIRIPVIASGGVGTLDHLVEGIREGHATAVLAASIFHFGTYTIGQAKAALSAAGIPVRPARATNPVANPVANAAVETAVETANG</sequence>
<dbReference type="EC" id="4.3.2.10" evidence="11"/>
<dbReference type="NCBIfam" id="TIGR00735">
    <property type="entry name" value="hisF"/>
    <property type="match status" value="1"/>
</dbReference>
<proteinExistence type="inferred from homology"/>
<dbReference type="EMBL" id="CP029829">
    <property type="protein sequence ID" value="AWU94884.1"/>
    <property type="molecule type" value="Genomic_DNA"/>
</dbReference>
<dbReference type="GO" id="GO:0016829">
    <property type="term" value="F:lyase activity"/>
    <property type="evidence" value="ECO:0007669"/>
    <property type="project" value="UniProtKB-KW"/>
</dbReference>
<evidence type="ECO:0000256" key="10">
    <source>
        <dbReference type="ARBA" id="ARBA00047838"/>
    </source>
</evidence>
<reference evidence="13 14" key="1">
    <citation type="journal article" date="2019" name="Int. J. Syst. Evol. Microbiol.">
        <title>Azospirillum ramasamyi sp. nov., a novel diazotrophic bacterium isolated from fermented bovine products.</title>
        <authorList>
            <person name="Anandham R."/>
            <person name="Heo J."/>
            <person name="Krishnamoorthy R."/>
            <person name="SenthilKumar M."/>
            <person name="Gopal N.O."/>
            <person name="Kim S.J."/>
            <person name="Kwon S.W."/>
        </authorList>
    </citation>
    <scope>NUCLEOTIDE SEQUENCE [LARGE SCALE GENOMIC DNA]</scope>
    <source>
        <strain evidence="13 14">M2T2B2</strain>
    </source>
</reference>
<keyword evidence="5 11" id="KW-0963">Cytoplasm</keyword>
<dbReference type="OrthoDB" id="9781903at2"/>
<evidence type="ECO:0000256" key="4">
    <source>
        <dbReference type="ARBA" id="ARBA00011152"/>
    </source>
</evidence>
<comment type="subunit">
    <text evidence="4 11">Heterodimer of HisH and HisF.</text>
</comment>
<gene>
    <name evidence="11" type="primary">hisF</name>
    <name evidence="13" type="ORF">DM194_11805</name>
</gene>
<evidence type="ECO:0000256" key="5">
    <source>
        <dbReference type="ARBA" id="ARBA00022490"/>
    </source>
</evidence>
<dbReference type="Pfam" id="PF00977">
    <property type="entry name" value="His_biosynth"/>
    <property type="match status" value="1"/>
</dbReference>
<evidence type="ECO:0000256" key="3">
    <source>
        <dbReference type="ARBA" id="ARBA00009667"/>
    </source>
</evidence>
<evidence type="ECO:0000256" key="2">
    <source>
        <dbReference type="ARBA" id="ARBA00005091"/>
    </source>
</evidence>
<evidence type="ECO:0000256" key="6">
    <source>
        <dbReference type="ARBA" id="ARBA00022605"/>
    </source>
</evidence>
<dbReference type="PANTHER" id="PTHR21235:SF2">
    <property type="entry name" value="IMIDAZOLE GLYCEROL PHOSPHATE SYNTHASE HISHF"/>
    <property type="match status" value="1"/>
</dbReference>
<dbReference type="InterPro" id="IPR011060">
    <property type="entry name" value="RibuloseP-bd_barrel"/>
</dbReference>
<evidence type="ECO:0000313" key="13">
    <source>
        <dbReference type="EMBL" id="AWU94884.1"/>
    </source>
</evidence>
<keyword evidence="6 11" id="KW-0028">Amino-acid biosynthesis</keyword>
<dbReference type="GO" id="GO:0000105">
    <property type="term" value="P:L-histidine biosynthetic process"/>
    <property type="evidence" value="ECO:0007669"/>
    <property type="project" value="UniProtKB-UniRule"/>
</dbReference>
<organism evidence="13 14">
    <name type="scientific">Azospirillum ramasamyi</name>
    <dbReference type="NCBI Taxonomy" id="682998"/>
    <lineage>
        <taxon>Bacteria</taxon>
        <taxon>Pseudomonadati</taxon>
        <taxon>Pseudomonadota</taxon>
        <taxon>Alphaproteobacteria</taxon>
        <taxon>Rhodospirillales</taxon>
        <taxon>Azospirillaceae</taxon>
        <taxon>Azospirillum</taxon>
    </lineage>
</organism>
<keyword evidence="8 11" id="KW-0456">Lyase</keyword>
<evidence type="ECO:0000256" key="9">
    <source>
        <dbReference type="ARBA" id="ARBA00025475"/>
    </source>
</evidence>
<feature type="active site" evidence="11">
    <location>
        <position position="130"/>
    </location>
</feature>
<dbReference type="InterPro" id="IPR050064">
    <property type="entry name" value="IGPS_HisA/HisF"/>
</dbReference>
<dbReference type="InterPro" id="IPR004651">
    <property type="entry name" value="HisF"/>
</dbReference>
<evidence type="ECO:0000256" key="12">
    <source>
        <dbReference type="RuleBase" id="RU003657"/>
    </source>
</evidence>
<keyword evidence="7 11" id="KW-0368">Histidine biosynthesis</keyword>
<dbReference type="Gene3D" id="3.20.20.70">
    <property type="entry name" value="Aldolase class I"/>
    <property type="match status" value="1"/>
</dbReference>
<dbReference type="PANTHER" id="PTHR21235">
    <property type="entry name" value="IMIDAZOLE GLYCEROL PHOSPHATE SYNTHASE SUBUNIT HISF/H IGP SYNTHASE SUBUNIT HISF/H"/>
    <property type="match status" value="1"/>
</dbReference>
<feature type="active site" evidence="11">
    <location>
        <position position="11"/>
    </location>
</feature>
<accession>A0A2U9S5N5</accession>
<name>A0A2U9S5N5_9PROT</name>
<dbReference type="KEGG" id="azm:DM194_11805"/>
<dbReference type="UniPathway" id="UPA00031">
    <property type="reaction ID" value="UER00010"/>
</dbReference>
<comment type="pathway">
    <text evidence="2 11">Amino-acid biosynthesis; L-histidine biosynthesis; L-histidine from 5-phospho-alpha-D-ribose 1-diphosphate: step 5/9.</text>
</comment>
<comment type="function">
    <text evidence="9 11">IGPS catalyzes the conversion of PRFAR and glutamine to IGP, AICAR and glutamate. The HisF subunit catalyzes the cyclization activity that produces IGP and AICAR from PRFAR using the ammonia provided by the HisH subunit.</text>
</comment>
<dbReference type="SUPFAM" id="SSF51366">
    <property type="entry name" value="Ribulose-phoshate binding barrel"/>
    <property type="match status" value="1"/>
</dbReference>
<dbReference type="Proteomes" id="UP000249605">
    <property type="component" value="Chromosome"/>
</dbReference>
<comment type="subcellular location">
    <subcellularLocation>
        <location evidence="1 11">Cytoplasm</location>
    </subcellularLocation>
</comment>
<dbReference type="GO" id="GO:0005737">
    <property type="term" value="C:cytoplasm"/>
    <property type="evidence" value="ECO:0007669"/>
    <property type="project" value="UniProtKB-SubCell"/>
</dbReference>
<evidence type="ECO:0000256" key="1">
    <source>
        <dbReference type="ARBA" id="ARBA00004496"/>
    </source>
</evidence>
<dbReference type="GO" id="GO:0000107">
    <property type="term" value="F:imidazoleglycerol-phosphate synthase activity"/>
    <property type="evidence" value="ECO:0007669"/>
    <property type="project" value="UniProtKB-UniRule"/>
</dbReference>
<dbReference type="InterPro" id="IPR006062">
    <property type="entry name" value="His_biosynth"/>
</dbReference>
<comment type="similarity">
    <text evidence="3 11 12">Belongs to the HisA/HisF family.</text>
</comment>
<evidence type="ECO:0000256" key="11">
    <source>
        <dbReference type="HAMAP-Rule" id="MF_01013"/>
    </source>
</evidence>
<dbReference type="HAMAP" id="MF_01013">
    <property type="entry name" value="HisF"/>
    <property type="match status" value="1"/>
</dbReference>
<evidence type="ECO:0000313" key="14">
    <source>
        <dbReference type="Proteomes" id="UP000249605"/>
    </source>
</evidence>
<dbReference type="RefSeq" id="WP_111067486.1">
    <property type="nucleotide sequence ID" value="NZ_CP029829.1"/>
</dbReference>
<keyword evidence="14" id="KW-1185">Reference proteome</keyword>